<evidence type="ECO:0008006" key="4">
    <source>
        <dbReference type="Google" id="ProtNLM"/>
    </source>
</evidence>
<dbReference type="RefSeq" id="WP_010340655.1">
    <property type="nucleotide sequence ID" value="NZ_CP132343.1"/>
</dbReference>
<evidence type="ECO:0000313" key="3">
    <source>
        <dbReference type="Proteomes" id="UP000247346"/>
    </source>
</evidence>
<name>A0A2P5Z723_9XANT</name>
<gene>
    <name evidence="2" type="ORF">XsacCFBP4641_06360</name>
</gene>
<dbReference type="GeneID" id="93877054"/>
<dbReference type="EMBL" id="MDEK01000004">
    <property type="protein sequence ID" value="PPU83989.1"/>
    <property type="molecule type" value="Genomic_DNA"/>
</dbReference>
<evidence type="ECO:0000313" key="2">
    <source>
        <dbReference type="EMBL" id="PPU83989.1"/>
    </source>
</evidence>
<proteinExistence type="predicted"/>
<dbReference type="Proteomes" id="UP000247346">
    <property type="component" value="Unassembled WGS sequence"/>
</dbReference>
<reference evidence="2 3" key="1">
    <citation type="submission" date="2016-08" db="EMBL/GenBank/DDBJ databases">
        <authorList>
            <person name="Seilhamer J.J."/>
        </authorList>
    </citation>
    <scope>NUCLEOTIDE SEQUENCE [LARGE SCALE GENOMIC DNA]</scope>
    <source>
        <strain evidence="2 3">CFBP4641</strain>
    </source>
</reference>
<dbReference type="OrthoDB" id="6007663at2"/>
<dbReference type="AlphaFoldDB" id="A0A2P5Z723"/>
<evidence type="ECO:0000256" key="1">
    <source>
        <dbReference type="SAM" id="SignalP"/>
    </source>
</evidence>
<organism evidence="2 3">
    <name type="scientific">Xanthomonas sacchari</name>
    <dbReference type="NCBI Taxonomy" id="56458"/>
    <lineage>
        <taxon>Bacteria</taxon>
        <taxon>Pseudomonadati</taxon>
        <taxon>Pseudomonadota</taxon>
        <taxon>Gammaproteobacteria</taxon>
        <taxon>Lysobacterales</taxon>
        <taxon>Lysobacteraceae</taxon>
        <taxon>Xanthomonas</taxon>
    </lineage>
</organism>
<protein>
    <recommendedName>
        <fullName evidence="4">Lipoprotein</fullName>
    </recommendedName>
</protein>
<sequence length="107" mass="11626">MKRVFGLLLLLVSGVACADTTQQGKITRVVVESNYASVWLENQPTSNECASDGRWVIDFSADAIAKEKYSAILSAATSRTQVVLQYTTSEGCGGFGAKKIHYVDLLY</sequence>
<feature type="signal peptide" evidence="1">
    <location>
        <begin position="1"/>
        <end position="18"/>
    </location>
</feature>
<accession>A0A2P5Z723</accession>
<keyword evidence="1" id="KW-0732">Signal</keyword>
<comment type="caution">
    <text evidence="2">The sequence shown here is derived from an EMBL/GenBank/DDBJ whole genome shotgun (WGS) entry which is preliminary data.</text>
</comment>
<dbReference type="PROSITE" id="PS51257">
    <property type="entry name" value="PROKAR_LIPOPROTEIN"/>
    <property type="match status" value="1"/>
</dbReference>
<feature type="chain" id="PRO_5015113192" description="Lipoprotein" evidence="1">
    <location>
        <begin position="19"/>
        <end position="107"/>
    </location>
</feature>